<dbReference type="PANTHER" id="PTHR43845">
    <property type="entry name" value="BLR5969 PROTEIN"/>
    <property type="match status" value="1"/>
</dbReference>
<keyword evidence="4" id="KW-1185">Reference proteome</keyword>
<proteinExistence type="predicted"/>
<dbReference type="InterPro" id="IPR000873">
    <property type="entry name" value="AMP-dep_synth/lig_dom"/>
</dbReference>
<dbReference type="Gene3D" id="3.40.50.12780">
    <property type="entry name" value="N-terminal domain of ligase-like"/>
    <property type="match status" value="1"/>
</dbReference>
<organism evidence="3 4">
    <name type="scientific">Adhaeretor mobilis</name>
    <dbReference type="NCBI Taxonomy" id="1930276"/>
    <lineage>
        <taxon>Bacteria</taxon>
        <taxon>Pseudomonadati</taxon>
        <taxon>Planctomycetota</taxon>
        <taxon>Planctomycetia</taxon>
        <taxon>Pirellulales</taxon>
        <taxon>Lacipirellulaceae</taxon>
        <taxon>Adhaeretor</taxon>
    </lineage>
</organism>
<name>A0A517N0W3_9BACT</name>
<dbReference type="EMBL" id="CP036263">
    <property type="protein sequence ID" value="QDT00775.1"/>
    <property type="molecule type" value="Genomic_DNA"/>
</dbReference>
<dbReference type="EC" id="6.2.1.30" evidence="3"/>
<dbReference type="InterPro" id="IPR045851">
    <property type="entry name" value="AMP-bd_C_sf"/>
</dbReference>
<reference evidence="3 4" key="1">
    <citation type="submission" date="2019-02" db="EMBL/GenBank/DDBJ databases">
        <title>Deep-cultivation of Planctomycetes and their phenomic and genomic characterization uncovers novel biology.</title>
        <authorList>
            <person name="Wiegand S."/>
            <person name="Jogler M."/>
            <person name="Boedeker C."/>
            <person name="Pinto D."/>
            <person name="Vollmers J."/>
            <person name="Rivas-Marin E."/>
            <person name="Kohn T."/>
            <person name="Peeters S.H."/>
            <person name="Heuer A."/>
            <person name="Rast P."/>
            <person name="Oberbeckmann S."/>
            <person name="Bunk B."/>
            <person name="Jeske O."/>
            <person name="Meyerdierks A."/>
            <person name="Storesund J.E."/>
            <person name="Kallscheuer N."/>
            <person name="Luecker S."/>
            <person name="Lage O.M."/>
            <person name="Pohl T."/>
            <person name="Merkel B.J."/>
            <person name="Hornburger P."/>
            <person name="Mueller R.-W."/>
            <person name="Bruemmer F."/>
            <person name="Labrenz M."/>
            <person name="Spormann A.M."/>
            <person name="Op den Camp H."/>
            <person name="Overmann J."/>
            <person name="Amann R."/>
            <person name="Jetten M.S.M."/>
            <person name="Mascher T."/>
            <person name="Medema M.H."/>
            <person name="Devos D.P."/>
            <person name="Kaster A.-K."/>
            <person name="Ovreas L."/>
            <person name="Rohde M."/>
            <person name="Galperin M.Y."/>
            <person name="Jogler C."/>
        </authorList>
    </citation>
    <scope>NUCLEOTIDE SEQUENCE [LARGE SCALE GENOMIC DNA]</scope>
    <source>
        <strain evidence="3 4">HG15A2</strain>
    </source>
</reference>
<feature type="domain" description="AMP-dependent synthetase/ligase" evidence="1">
    <location>
        <begin position="98"/>
        <end position="255"/>
    </location>
</feature>
<protein>
    <submittedName>
        <fullName evidence="3">Phenylacetate-coenzyme A ligase</fullName>
        <ecNumber evidence="3">6.2.1.30</ecNumber>
    </submittedName>
</protein>
<dbReference type="InterPro" id="IPR042099">
    <property type="entry name" value="ANL_N_sf"/>
</dbReference>
<evidence type="ECO:0000313" key="4">
    <source>
        <dbReference type="Proteomes" id="UP000319852"/>
    </source>
</evidence>
<dbReference type="Proteomes" id="UP000319852">
    <property type="component" value="Chromosome"/>
</dbReference>
<dbReference type="KEGG" id="amob:HG15A2_41160"/>
<accession>A0A517N0W3</accession>
<sequence>MRGSFEHRRRSEALDREALQAYQLTRVNELLATILPTNSFYAEKLAGLALPLRSFEQLAELPMTVKDELSRAPHTEGGALATPANLTWPIDQYVRFHQTSGTHGKPLGVFDTEEDWQWWMDCWQYVLDAAEVTSADRVMLAFSFGPFIGFWSARDALVARGTLVVPGGGMNTLARLDLMQRTATTVLLCTPTYALHLVEVAEEHKINLGKFAVERIIVAGEPGGSVESVRSRIETAWQARVTDHSGASEVGPWGYGDPAGKGLYVLESEFLAEFYSVEHEGSAAEGELAHLVLTSLGRYGMPILRYRTGDLVRPRWSSESLSSEEVPSAELGAGTNRFVFLDGGVLGRADDMMVIRGVNIFPSSVEQILRSFPEVTEYRLTVRKRGEMDELIVEVEDRLQSPQRIAEELGLRLGLKVEVRLAPAMSLPRFEGKARRFIDQRGA</sequence>
<feature type="domain" description="AMP-dependent ligase C-terminal" evidence="2">
    <location>
        <begin position="357"/>
        <end position="441"/>
    </location>
</feature>
<dbReference type="Pfam" id="PF14535">
    <property type="entry name" value="AMP-binding_C_2"/>
    <property type="match status" value="1"/>
</dbReference>
<gene>
    <name evidence="3" type="ORF">HG15A2_41160</name>
</gene>
<dbReference type="RefSeq" id="WP_145062489.1">
    <property type="nucleotide sequence ID" value="NZ_CP036263.1"/>
</dbReference>
<evidence type="ECO:0000313" key="3">
    <source>
        <dbReference type="EMBL" id="QDT00775.1"/>
    </source>
</evidence>
<dbReference type="InterPro" id="IPR028154">
    <property type="entry name" value="AMP-dep_Lig_C"/>
</dbReference>
<evidence type="ECO:0000259" key="2">
    <source>
        <dbReference type="Pfam" id="PF14535"/>
    </source>
</evidence>
<dbReference type="AlphaFoldDB" id="A0A517N0W3"/>
<dbReference type="GO" id="GO:0047475">
    <property type="term" value="F:phenylacetate-CoA ligase activity"/>
    <property type="evidence" value="ECO:0007669"/>
    <property type="project" value="UniProtKB-EC"/>
</dbReference>
<dbReference type="OrthoDB" id="580775at2"/>
<evidence type="ECO:0000259" key="1">
    <source>
        <dbReference type="Pfam" id="PF00501"/>
    </source>
</evidence>
<dbReference type="SUPFAM" id="SSF56801">
    <property type="entry name" value="Acetyl-CoA synthetase-like"/>
    <property type="match status" value="1"/>
</dbReference>
<keyword evidence="3" id="KW-0436">Ligase</keyword>
<dbReference type="Gene3D" id="3.30.300.30">
    <property type="match status" value="1"/>
</dbReference>
<dbReference type="Pfam" id="PF00501">
    <property type="entry name" value="AMP-binding"/>
    <property type="match status" value="1"/>
</dbReference>
<dbReference type="PANTHER" id="PTHR43845:SF1">
    <property type="entry name" value="BLR5969 PROTEIN"/>
    <property type="match status" value="1"/>
</dbReference>